<organism evidence="2 3">
    <name type="scientific">Siminovitchia fordii</name>
    <dbReference type="NCBI Taxonomy" id="254759"/>
    <lineage>
        <taxon>Bacteria</taxon>
        <taxon>Bacillati</taxon>
        <taxon>Bacillota</taxon>
        <taxon>Bacilli</taxon>
        <taxon>Bacillales</taxon>
        <taxon>Bacillaceae</taxon>
        <taxon>Siminovitchia</taxon>
    </lineage>
</organism>
<keyword evidence="1" id="KW-0175">Coiled coil</keyword>
<dbReference type="RefSeq" id="WP_212963659.1">
    <property type="nucleotide sequence ID" value="NZ_BOQT01000018.1"/>
</dbReference>
<dbReference type="EMBL" id="BOQT01000018">
    <property type="protein sequence ID" value="GIN22539.1"/>
    <property type="molecule type" value="Genomic_DNA"/>
</dbReference>
<dbReference type="Gene3D" id="3.90.580.10">
    <property type="entry name" value="Zinc finger, CHC2-type domain"/>
    <property type="match status" value="1"/>
</dbReference>
<name>A0ABQ4K9Y7_9BACI</name>
<evidence type="ECO:0000256" key="1">
    <source>
        <dbReference type="SAM" id="Coils"/>
    </source>
</evidence>
<keyword evidence="3" id="KW-1185">Reference proteome</keyword>
<dbReference type="SUPFAM" id="SSF56731">
    <property type="entry name" value="DNA primase core"/>
    <property type="match status" value="1"/>
</dbReference>
<dbReference type="Proteomes" id="UP000680279">
    <property type="component" value="Unassembled WGS sequence"/>
</dbReference>
<accession>A0ABQ4K9Y7</accession>
<reference evidence="2 3" key="1">
    <citation type="submission" date="2021-03" db="EMBL/GenBank/DDBJ databases">
        <title>Antimicrobial resistance genes in bacteria isolated from Japanese honey, and their potential for conferring macrolide and lincosamide resistance in the American foulbrood pathogen Paenibacillus larvae.</title>
        <authorList>
            <person name="Okamoto M."/>
            <person name="Kumagai M."/>
            <person name="Kanamori H."/>
            <person name="Takamatsu D."/>
        </authorList>
    </citation>
    <scope>NUCLEOTIDE SEQUENCE [LARGE SCALE GENOMIC DNA]</scope>
    <source>
        <strain evidence="2 3">J1TS3</strain>
    </source>
</reference>
<evidence type="ECO:0000313" key="2">
    <source>
        <dbReference type="EMBL" id="GIN22539.1"/>
    </source>
</evidence>
<dbReference type="InterPro" id="IPR036977">
    <property type="entry name" value="DNA_primase_Znf_CHC2"/>
</dbReference>
<dbReference type="Gene3D" id="3.40.1360.10">
    <property type="match status" value="1"/>
</dbReference>
<evidence type="ECO:0000313" key="3">
    <source>
        <dbReference type="Proteomes" id="UP000680279"/>
    </source>
</evidence>
<gene>
    <name evidence="2" type="primary">yorJ</name>
    <name evidence="2" type="ORF">J1TS3_36730</name>
</gene>
<feature type="coiled-coil region" evidence="1">
    <location>
        <begin position="298"/>
        <end position="325"/>
    </location>
</feature>
<protein>
    <recommendedName>
        <fullName evidence="4">DNA primase</fullName>
    </recommendedName>
</protein>
<sequence>MRLDKERIKDSLEIEDIHKILTDLGSTEPKYDRNKNPIYTTVCHSGDSHKLYYFKDSKQFHCFTGCSATFDIYDLVLRAKQERGQTLSFPQSVSYVANVTGKSYSLRHFSDTSNEKITDWQWINKLKQKNKVEIDLPTYDEKVLDVFMPYAHEDWINEGISHDTIERFNIGYYFREERITIPHYSIDGHLVGIRGRSMLQEDIDNGRKYMPISVGGVSYSHPTMANLYGIHKTKDTIKRLKKCAIFEGEKSVLKIEDYYKENNFSVACCSSSITNFQRDLLLSLGIEEVIICFDKFRKKKETETKEKYEEEIKNYQERLINHAKKFTPYVRTYVVWCDDDTLDYKDSPADKGKRVLEKLMKNKIEIKTSGVLQ</sequence>
<comment type="caution">
    <text evidence="2">The sequence shown here is derived from an EMBL/GenBank/DDBJ whole genome shotgun (WGS) entry which is preliminary data.</text>
</comment>
<evidence type="ECO:0008006" key="4">
    <source>
        <dbReference type="Google" id="ProtNLM"/>
    </source>
</evidence>
<dbReference type="SUPFAM" id="SSF57783">
    <property type="entry name" value="Zinc beta-ribbon"/>
    <property type="match status" value="1"/>
</dbReference>
<proteinExistence type="predicted"/>